<dbReference type="SUPFAM" id="SSF52038">
    <property type="entry name" value="Barstar-related"/>
    <property type="match status" value="1"/>
</dbReference>
<sequence>MGLYRHAVSAVYPVRWLMSYRLSSEGAVLGHFDEVDGFFVGRSSPYRPFDEWEGEGPWERVVTLRGFTPAPGFDPASLLEEVRLEVLDSAGELMGGYLLWGVTLIEAAGDVTFSGIKSRFPAAGCRDIWDRWRTEPRDELGGWEALPLSRQSDWLDNVRVSAMTRPGFSRRPDSTDAVSIDGASISESTSFFLALGEAVNGPRGYFGGCLMALRECCHGGHGAPRGFRLVWRRASLSRARMVDLFDTASGPTTEFDILVSNLMTDGVDLLLE</sequence>
<gene>
    <name evidence="1" type="ORF">LX16_4927</name>
</gene>
<evidence type="ECO:0008006" key="3">
    <source>
        <dbReference type="Google" id="ProtNLM"/>
    </source>
</evidence>
<protein>
    <recommendedName>
        <fullName evidence="3">Barstar (Barnase inhibitor)</fullName>
    </recommendedName>
</protein>
<evidence type="ECO:0000313" key="2">
    <source>
        <dbReference type="Proteomes" id="UP000321617"/>
    </source>
</evidence>
<organism evidence="1 2">
    <name type="scientific">Stackebrandtia albiflava</name>
    <dbReference type="NCBI Taxonomy" id="406432"/>
    <lineage>
        <taxon>Bacteria</taxon>
        <taxon>Bacillati</taxon>
        <taxon>Actinomycetota</taxon>
        <taxon>Actinomycetes</taxon>
        <taxon>Glycomycetales</taxon>
        <taxon>Glycomycetaceae</taxon>
        <taxon>Stackebrandtia</taxon>
    </lineage>
</organism>
<dbReference type="Gene3D" id="3.30.370.10">
    <property type="entry name" value="Barstar-like"/>
    <property type="match status" value="1"/>
</dbReference>
<dbReference type="InterPro" id="IPR035905">
    <property type="entry name" value="Barstar-like_sf"/>
</dbReference>
<evidence type="ECO:0000313" key="1">
    <source>
        <dbReference type="EMBL" id="TWJ07765.1"/>
    </source>
</evidence>
<proteinExistence type="predicted"/>
<dbReference type="Proteomes" id="UP000321617">
    <property type="component" value="Unassembled WGS sequence"/>
</dbReference>
<reference evidence="1 2" key="1">
    <citation type="journal article" date="2013" name="Stand. Genomic Sci.">
        <title>Genomic Encyclopedia of Type Strains, Phase I: The one thousand microbial genomes (KMG-I) project.</title>
        <authorList>
            <person name="Kyrpides N.C."/>
            <person name="Woyke T."/>
            <person name="Eisen J.A."/>
            <person name="Garrity G."/>
            <person name="Lilburn T.G."/>
            <person name="Beck B.J."/>
            <person name="Whitman W.B."/>
            <person name="Hugenholtz P."/>
            <person name="Klenk H.P."/>
        </authorList>
    </citation>
    <scope>NUCLEOTIDE SEQUENCE [LARGE SCALE GENOMIC DNA]</scope>
    <source>
        <strain evidence="1 2">DSM 45044</strain>
    </source>
</reference>
<comment type="caution">
    <text evidence="1">The sequence shown here is derived from an EMBL/GenBank/DDBJ whole genome shotgun (WGS) entry which is preliminary data.</text>
</comment>
<keyword evidence="2" id="KW-1185">Reference proteome</keyword>
<dbReference type="AlphaFoldDB" id="A0A562UQ62"/>
<dbReference type="EMBL" id="VLLL01000010">
    <property type="protein sequence ID" value="TWJ07765.1"/>
    <property type="molecule type" value="Genomic_DNA"/>
</dbReference>
<name>A0A562UQ62_9ACTN</name>
<accession>A0A562UQ62</accession>